<gene>
    <name evidence="2" type="ORF">AFUS01_LOCUS19998</name>
</gene>
<proteinExistence type="predicted"/>
<accession>A0A8J2P558</accession>
<feature type="transmembrane region" description="Helical" evidence="1">
    <location>
        <begin position="73"/>
        <end position="94"/>
    </location>
</feature>
<dbReference type="AlphaFoldDB" id="A0A8J2P558"/>
<feature type="non-terminal residue" evidence="2">
    <location>
        <position position="1"/>
    </location>
</feature>
<feature type="transmembrane region" description="Helical" evidence="1">
    <location>
        <begin position="39"/>
        <end position="61"/>
    </location>
</feature>
<keyword evidence="1" id="KW-1133">Transmembrane helix</keyword>
<name>A0A8J2P558_9HEXA</name>
<protein>
    <submittedName>
        <fullName evidence="2">Uncharacterized protein</fullName>
    </submittedName>
</protein>
<evidence type="ECO:0000313" key="2">
    <source>
        <dbReference type="EMBL" id="CAG7731404.1"/>
    </source>
</evidence>
<feature type="transmembrane region" description="Helical" evidence="1">
    <location>
        <begin position="6"/>
        <end position="27"/>
    </location>
</feature>
<dbReference type="EMBL" id="CAJVCH010212122">
    <property type="protein sequence ID" value="CAG7731404.1"/>
    <property type="molecule type" value="Genomic_DNA"/>
</dbReference>
<reference evidence="2" key="1">
    <citation type="submission" date="2021-06" db="EMBL/GenBank/DDBJ databases">
        <authorList>
            <person name="Hodson N. C."/>
            <person name="Mongue J. A."/>
            <person name="Jaron S. K."/>
        </authorList>
    </citation>
    <scope>NUCLEOTIDE SEQUENCE</scope>
</reference>
<comment type="caution">
    <text evidence="2">The sequence shown here is derived from an EMBL/GenBank/DDBJ whole genome shotgun (WGS) entry which is preliminary data.</text>
</comment>
<evidence type="ECO:0000256" key="1">
    <source>
        <dbReference type="SAM" id="Phobius"/>
    </source>
</evidence>
<keyword evidence="1" id="KW-0812">Transmembrane</keyword>
<keyword evidence="3" id="KW-1185">Reference proteome</keyword>
<organism evidence="2 3">
    <name type="scientific">Allacma fusca</name>
    <dbReference type="NCBI Taxonomy" id="39272"/>
    <lineage>
        <taxon>Eukaryota</taxon>
        <taxon>Metazoa</taxon>
        <taxon>Ecdysozoa</taxon>
        <taxon>Arthropoda</taxon>
        <taxon>Hexapoda</taxon>
        <taxon>Collembola</taxon>
        <taxon>Symphypleona</taxon>
        <taxon>Sminthuridae</taxon>
        <taxon>Allacma</taxon>
    </lineage>
</organism>
<dbReference type="Proteomes" id="UP000708208">
    <property type="component" value="Unassembled WGS sequence"/>
</dbReference>
<sequence length="116" mass="13013">MLHFNEITSVVCLGLLCTSGTAIYGLFSLPYVNRIRLMLFVLLFTILVTLLLMFLDLTLLYHAFPFHYHRMAVSIYVTECAALVGSSALIVNLVQMYQDSFPGIAKVTRDQMIASS</sequence>
<keyword evidence="1" id="KW-0472">Membrane</keyword>
<evidence type="ECO:0000313" key="3">
    <source>
        <dbReference type="Proteomes" id="UP000708208"/>
    </source>
</evidence>